<feature type="domain" description="Heterokaryon incompatibility" evidence="1">
    <location>
        <begin position="40"/>
        <end position="191"/>
    </location>
</feature>
<evidence type="ECO:0000259" key="1">
    <source>
        <dbReference type="Pfam" id="PF06985"/>
    </source>
</evidence>
<keyword evidence="3" id="KW-1185">Reference proteome</keyword>
<reference evidence="2 3" key="1">
    <citation type="journal article" date="2024" name="IMA Fungus">
        <title>Apiospora arundinis, a panoply of carbohydrate-active enzymes and secondary metabolites.</title>
        <authorList>
            <person name="Sorensen T."/>
            <person name="Petersen C."/>
            <person name="Muurmann A.T."/>
            <person name="Christiansen J.V."/>
            <person name="Brundto M.L."/>
            <person name="Overgaard C.K."/>
            <person name="Boysen A.T."/>
            <person name="Wollenberg R.D."/>
            <person name="Larsen T.O."/>
            <person name="Sorensen J.L."/>
            <person name="Nielsen K.L."/>
            <person name="Sondergaard T.E."/>
        </authorList>
    </citation>
    <scope>NUCLEOTIDE SEQUENCE [LARGE SCALE GENOMIC DNA]</scope>
    <source>
        <strain evidence="2 3">AAU 773</strain>
    </source>
</reference>
<protein>
    <submittedName>
        <fullName evidence="2">Heterokaryon incompatibility protein-domain-containing protein</fullName>
    </submittedName>
</protein>
<gene>
    <name evidence="2" type="ORF">PGQ11_015029</name>
</gene>
<dbReference type="InterPro" id="IPR052895">
    <property type="entry name" value="HetReg/Transcr_Mod"/>
</dbReference>
<evidence type="ECO:0000313" key="3">
    <source>
        <dbReference type="Proteomes" id="UP001390339"/>
    </source>
</evidence>
<dbReference type="PANTHER" id="PTHR24148">
    <property type="entry name" value="ANKYRIN REPEAT DOMAIN-CONTAINING PROTEIN 39 HOMOLOG-RELATED"/>
    <property type="match status" value="1"/>
</dbReference>
<dbReference type="EMBL" id="JAPCWZ010000010">
    <property type="protein sequence ID" value="KAK8848549.1"/>
    <property type="molecule type" value="Genomic_DNA"/>
</dbReference>
<accession>A0ABR2HLC1</accession>
<sequence length="621" mass="69530">MLALDEIRILDLPPKSGEADDGTPIECTTRAIKLTDDHEYEALSYVWGTDPTTALVRISGQDVQVSKTLEKALRRLQLPDRTRALWIDQLCIDQNNSTEKMQQVRHMGSIYEECTQCIAWMGEVRDDIPLADADAAVQLLHYMVALDEADEPDSLPLSESLESSIPGAYRALKSLSRIENPWWTRMWTVQEAVLPDNLTFQWGPFTLPWDILMDACQTLCGGGSGFALVYDDDPTYSGDVWDRLIADTCWVNNAKIREDEEFHMSTPFQLIQRWRWREATNPLDKIYGVLGLFDKGSLPVTERCDYDLQPSQVYATMTQELILNEKGLRPLTVSPRVEAARATPGIPSWALDLNAPDGPAKRPAAFALIYGYWSYQADQGLEPMDLDVIRAQLGQNKLTLTGLYIDTIEAVGERQENGQDNPLPIAETLRSWHQFAGLDRQQQDMTAALNHLKISDDVPEKSNYPGGRYGRNEAFARLALGDVVRDGQQVPMRTADEGDVQSVGRLLLDGVVEEGEQEDVPGAIWDTVRDVLLNQRVFSTAKGLLGCGHLDTQPGDQVWVFRGGRVPFVVRPRDDDANGEKKESDYTFVGECYVQGIMQGEGARGELCGGRKPIEQVIDMY</sequence>
<dbReference type="Pfam" id="PF06985">
    <property type="entry name" value="HET"/>
    <property type="match status" value="1"/>
</dbReference>
<comment type="caution">
    <text evidence="2">The sequence shown here is derived from an EMBL/GenBank/DDBJ whole genome shotgun (WGS) entry which is preliminary data.</text>
</comment>
<name>A0ABR2HLC1_9PEZI</name>
<dbReference type="Pfam" id="PF26639">
    <property type="entry name" value="Het-6_barrel"/>
    <property type="match status" value="1"/>
</dbReference>
<organism evidence="2 3">
    <name type="scientific">Apiospora arundinis</name>
    <dbReference type="NCBI Taxonomy" id="335852"/>
    <lineage>
        <taxon>Eukaryota</taxon>
        <taxon>Fungi</taxon>
        <taxon>Dikarya</taxon>
        <taxon>Ascomycota</taxon>
        <taxon>Pezizomycotina</taxon>
        <taxon>Sordariomycetes</taxon>
        <taxon>Xylariomycetidae</taxon>
        <taxon>Amphisphaeriales</taxon>
        <taxon>Apiosporaceae</taxon>
        <taxon>Apiospora</taxon>
    </lineage>
</organism>
<evidence type="ECO:0000313" key="2">
    <source>
        <dbReference type="EMBL" id="KAK8848549.1"/>
    </source>
</evidence>
<dbReference type="Proteomes" id="UP001390339">
    <property type="component" value="Unassembled WGS sequence"/>
</dbReference>
<dbReference type="InterPro" id="IPR010730">
    <property type="entry name" value="HET"/>
</dbReference>
<dbReference type="PANTHER" id="PTHR24148:SF73">
    <property type="entry name" value="HET DOMAIN PROTEIN (AFU_ORTHOLOGUE AFUA_8G01020)"/>
    <property type="match status" value="1"/>
</dbReference>
<proteinExistence type="predicted"/>